<dbReference type="GO" id="GO:0051301">
    <property type="term" value="P:cell division"/>
    <property type="evidence" value="ECO:0007669"/>
    <property type="project" value="UniProtKB-KW"/>
</dbReference>
<sequence length="247" mass="28743">MIIERKFLIKYIYFSTSLIFFEIIIIIFVSPYFLIRYISINNDTSLSKEDIIKISGIKPNTYYHNVNVRIYEENLKRDLRVKNAKVDLKFPNKINIKIEKRIPVAVALENVNGNITYYCIASDGVILEKSEYLIYDLPIISGLILNDNNVGDFLEDRMLNVVRGLNYLKINQKYLYNLISEVNFLKLNFYDYNVILYIKSIYNKILITVDMDLTDVMHKVFLAVDLLKGKPGVIDLRSGDIILLGES</sequence>
<dbReference type="GO" id="GO:0005886">
    <property type="term" value="C:plasma membrane"/>
    <property type="evidence" value="ECO:0007669"/>
    <property type="project" value="TreeGrafter"/>
</dbReference>
<dbReference type="InterPro" id="IPR013685">
    <property type="entry name" value="POTRA_FtsQ_type"/>
</dbReference>
<protein>
    <submittedName>
        <fullName evidence="10">Cell division protein FtsQ</fullName>
    </submittedName>
</protein>
<feature type="transmembrane region" description="Helical" evidence="8">
    <location>
        <begin position="12"/>
        <end position="35"/>
    </location>
</feature>
<dbReference type="PANTHER" id="PTHR37820:SF1">
    <property type="entry name" value="CELL DIVISION PROTEIN FTSQ"/>
    <property type="match status" value="1"/>
</dbReference>
<keyword evidence="4 8" id="KW-0812">Transmembrane</keyword>
<evidence type="ECO:0000256" key="6">
    <source>
        <dbReference type="ARBA" id="ARBA00023136"/>
    </source>
</evidence>
<dbReference type="AlphaFoldDB" id="A0A0A7UVA1"/>
<dbReference type="KEGG" id="bchi:OY14_01490"/>
<evidence type="ECO:0000256" key="4">
    <source>
        <dbReference type="ARBA" id="ARBA00022692"/>
    </source>
</evidence>
<gene>
    <name evidence="10" type="ORF">OY14_01490</name>
</gene>
<dbReference type="HOGENOM" id="CLU_1122871_0_0_12"/>
<organism evidence="10 11">
    <name type="scientific">Borreliella chilensis</name>
    <dbReference type="NCBI Taxonomy" id="1245910"/>
    <lineage>
        <taxon>Bacteria</taxon>
        <taxon>Pseudomonadati</taxon>
        <taxon>Spirochaetota</taxon>
        <taxon>Spirochaetia</taxon>
        <taxon>Spirochaetales</taxon>
        <taxon>Borreliaceae</taxon>
        <taxon>Borreliella</taxon>
    </lineage>
</organism>
<keyword evidence="5 8" id="KW-1133">Transmembrane helix</keyword>
<evidence type="ECO:0000313" key="10">
    <source>
        <dbReference type="EMBL" id="AJA90129.1"/>
    </source>
</evidence>
<evidence type="ECO:0000313" key="11">
    <source>
        <dbReference type="Proteomes" id="UP000030940"/>
    </source>
</evidence>
<evidence type="ECO:0000256" key="7">
    <source>
        <dbReference type="ARBA" id="ARBA00023306"/>
    </source>
</evidence>
<keyword evidence="3 10" id="KW-0132">Cell division</keyword>
<name>A0A0A7UVA1_9SPIR</name>
<keyword evidence="6 8" id="KW-0472">Membrane</keyword>
<evidence type="ECO:0000256" key="5">
    <source>
        <dbReference type="ARBA" id="ARBA00022989"/>
    </source>
</evidence>
<dbReference type="EMBL" id="CP009910">
    <property type="protein sequence ID" value="AJA90129.1"/>
    <property type="molecule type" value="Genomic_DNA"/>
</dbReference>
<evidence type="ECO:0000256" key="2">
    <source>
        <dbReference type="ARBA" id="ARBA00022475"/>
    </source>
</evidence>
<accession>A0A0A7UVA1</accession>
<evidence type="ECO:0000259" key="9">
    <source>
        <dbReference type="PROSITE" id="PS51779"/>
    </source>
</evidence>
<dbReference type="Proteomes" id="UP000030940">
    <property type="component" value="Chromosome"/>
</dbReference>
<proteinExistence type="predicted"/>
<dbReference type="InterPro" id="IPR034746">
    <property type="entry name" value="POTRA"/>
</dbReference>
<dbReference type="InterPro" id="IPR050487">
    <property type="entry name" value="FtsQ_DivIB"/>
</dbReference>
<feature type="domain" description="POTRA" evidence="9">
    <location>
        <begin position="33"/>
        <end position="101"/>
    </location>
</feature>
<dbReference type="PANTHER" id="PTHR37820">
    <property type="entry name" value="CELL DIVISION PROTEIN DIVIB"/>
    <property type="match status" value="1"/>
</dbReference>
<keyword evidence="11" id="KW-1185">Reference proteome</keyword>
<keyword evidence="2" id="KW-1003">Cell membrane</keyword>
<dbReference type="STRING" id="1245910.OY14_01490"/>
<keyword evidence="7" id="KW-0131">Cell cycle</keyword>
<comment type="subcellular location">
    <subcellularLocation>
        <location evidence="1">Membrane</location>
    </subcellularLocation>
</comment>
<dbReference type="Pfam" id="PF08478">
    <property type="entry name" value="POTRA_1"/>
    <property type="match status" value="1"/>
</dbReference>
<evidence type="ECO:0000256" key="8">
    <source>
        <dbReference type="SAM" id="Phobius"/>
    </source>
</evidence>
<evidence type="ECO:0000256" key="1">
    <source>
        <dbReference type="ARBA" id="ARBA00004370"/>
    </source>
</evidence>
<dbReference type="PROSITE" id="PS51779">
    <property type="entry name" value="POTRA"/>
    <property type="match status" value="1"/>
</dbReference>
<reference evidence="10 11" key="1">
    <citation type="journal article" date="2015" name="Genome Announc.">
        <title>Genome Sequence of Borrelia chilensis VA1, a South American Member of the Lyme Borreliosis Group.</title>
        <authorList>
            <person name="Huang W."/>
            <person name="Ojaimi C."/>
            <person name="Fallon J.T."/>
            <person name="Travisany D."/>
            <person name="Maass A."/>
            <person name="Ivanova L."/>
            <person name="Tomova A."/>
            <person name="Gonzalez-Acuna D."/>
            <person name="Godfrey H.P."/>
            <person name="Cabello F.C."/>
        </authorList>
    </citation>
    <scope>NUCLEOTIDE SEQUENCE [LARGE SCALE GENOMIC DNA]</scope>
    <source>
        <strain evidence="10 11">VA1</strain>
    </source>
</reference>
<evidence type="ECO:0000256" key="3">
    <source>
        <dbReference type="ARBA" id="ARBA00022618"/>
    </source>
</evidence>